<dbReference type="Proteomes" id="UP000242877">
    <property type="component" value="Unassembled WGS sequence"/>
</dbReference>
<dbReference type="PRINTS" id="PR00080">
    <property type="entry name" value="SDRFAMILY"/>
</dbReference>
<evidence type="ECO:0000256" key="1">
    <source>
        <dbReference type="ARBA" id="ARBA00006484"/>
    </source>
</evidence>
<dbReference type="GO" id="GO:0016616">
    <property type="term" value="F:oxidoreductase activity, acting on the CH-OH group of donors, NAD or NADP as acceptor"/>
    <property type="evidence" value="ECO:0007669"/>
    <property type="project" value="TreeGrafter"/>
</dbReference>
<dbReference type="InterPro" id="IPR057326">
    <property type="entry name" value="KR_dom"/>
</dbReference>
<dbReference type="EMBL" id="AZGZ01000007">
    <property type="protein sequence ID" value="KZZ94024.1"/>
    <property type="molecule type" value="Genomic_DNA"/>
</dbReference>
<evidence type="ECO:0000313" key="7">
    <source>
        <dbReference type="EMBL" id="KZZ94024.1"/>
    </source>
</evidence>
<dbReference type="VEuPathDB" id="FungiDB:AAP_02117"/>
<name>A0A168AK19_9EURO</name>
<comment type="caution">
    <text evidence="7">The sequence shown here is derived from an EMBL/GenBank/DDBJ whole genome shotgun (WGS) entry which is preliminary data.</text>
</comment>
<keyword evidence="2" id="KW-0521">NADP</keyword>
<evidence type="ECO:0000256" key="4">
    <source>
        <dbReference type="RuleBase" id="RU000363"/>
    </source>
</evidence>
<keyword evidence="8" id="KW-1185">Reference proteome</keyword>
<dbReference type="SMART" id="SM00822">
    <property type="entry name" value="PKS_KR"/>
    <property type="match status" value="1"/>
</dbReference>
<reference evidence="7 8" key="1">
    <citation type="journal article" date="2016" name="Genome Biol. Evol.">
        <title>Divergent and convergent evolution of fungal pathogenicity.</title>
        <authorList>
            <person name="Shang Y."/>
            <person name="Xiao G."/>
            <person name="Zheng P."/>
            <person name="Cen K."/>
            <person name="Zhan S."/>
            <person name="Wang C."/>
        </authorList>
    </citation>
    <scope>NUCLEOTIDE SEQUENCE [LARGE SCALE GENOMIC DNA]</scope>
    <source>
        <strain evidence="7 8">ARSEF 7405</strain>
    </source>
</reference>
<proteinExistence type="inferred from homology"/>
<protein>
    <submittedName>
        <fullName evidence="7">NAD(P)-binding domain protein</fullName>
    </submittedName>
</protein>
<accession>A0A168AK19</accession>
<dbReference type="InterPro" id="IPR036291">
    <property type="entry name" value="NAD(P)-bd_dom_sf"/>
</dbReference>
<dbReference type="InterPro" id="IPR002347">
    <property type="entry name" value="SDR_fam"/>
</dbReference>
<dbReference type="OrthoDB" id="294295at2759"/>
<sequence>MAPGVLSMFSLEGKTAIVTGGTRGIGAGMALGLAEAGADIVLVQRDESNTKTRDAIRALGRRADIYVAELTDREAVKKIIPEITKDTTRDFQILINCAGIQRRYPAEEFPDHEWDEVIHVNLSVVFTLSRDFAAYLLSKPAPTTGRRGSIISIGSLMTFQGGKTVPAYSAAKGGVGQLTKAFANEWTAKGITATSPKIKFVRSGGRSLPPPVAPQRSHGPCNRPQMAAAPRPPPPDIP</sequence>
<evidence type="ECO:0000256" key="5">
    <source>
        <dbReference type="SAM" id="MobiDB-lite"/>
    </source>
</evidence>
<dbReference type="Pfam" id="PF00106">
    <property type="entry name" value="adh_short"/>
    <property type="match status" value="1"/>
</dbReference>
<dbReference type="InterPro" id="IPR020904">
    <property type="entry name" value="Sc_DH/Rdtase_CS"/>
</dbReference>
<evidence type="ECO:0000313" key="8">
    <source>
        <dbReference type="Proteomes" id="UP000242877"/>
    </source>
</evidence>
<dbReference type="PANTHER" id="PTHR42760:SF5">
    <property type="entry name" value="2-DEHYDRO-3-DEOXY-D-GLUCONATE 5-DEHYDROGENASE"/>
    <property type="match status" value="1"/>
</dbReference>
<feature type="domain" description="Ketoreductase" evidence="6">
    <location>
        <begin position="14"/>
        <end position="159"/>
    </location>
</feature>
<organism evidence="7 8">
    <name type="scientific">Ascosphaera apis ARSEF 7405</name>
    <dbReference type="NCBI Taxonomy" id="392613"/>
    <lineage>
        <taxon>Eukaryota</taxon>
        <taxon>Fungi</taxon>
        <taxon>Dikarya</taxon>
        <taxon>Ascomycota</taxon>
        <taxon>Pezizomycotina</taxon>
        <taxon>Eurotiomycetes</taxon>
        <taxon>Eurotiomycetidae</taxon>
        <taxon>Onygenales</taxon>
        <taxon>Ascosphaeraceae</taxon>
        <taxon>Ascosphaera</taxon>
    </lineage>
</organism>
<gene>
    <name evidence="7" type="ORF">AAP_02117</name>
</gene>
<keyword evidence="3" id="KW-0560">Oxidoreductase</keyword>
<evidence type="ECO:0000256" key="3">
    <source>
        <dbReference type="ARBA" id="ARBA00023002"/>
    </source>
</evidence>
<dbReference type="PRINTS" id="PR00081">
    <property type="entry name" value="GDHRDH"/>
</dbReference>
<dbReference type="AlphaFoldDB" id="A0A168AK19"/>
<dbReference type="SUPFAM" id="SSF51735">
    <property type="entry name" value="NAD(P)-binding Rossmann-fold domains"/>
    <property type="match status" value="1"/>
</dbReference>
<dbReference type="PANTHER" id="PTHR42760">
    <property type="entry name" value="SHORT-CHAIN DEHYDROGENASES/REDUCTASES FAMILY MEMBER"/>
    <property type="match status" value="1"/>
</dbReference>
<evidence type="ECO:0000259" key="6">
    <source>
        <dbReference type="SMART" id="SM00822"/>
    </source>
</evidence>
<comment type="similarity">
    <text evidence="1 4">Belongs to the short-chain dehydrogenases/reductases (SDR) family.</text>
</comment>
<dbReference type="Gene3D" id="3.40.50.720">
    <property type="entry name" value="NAD(P)-binding Rossmann-like Domain"/>
    <property type="match status" value="1"/>
</dbReference>
<evidence type="ECO:0000256" key="2">
    <source>
        <dbReference type="ARBA" id="ARBA00022857"/>
    </source>
</evidence>
<feature type="region of interest" description="Disordered" evidence="5">
    <location>
        <begin position="202"/>
        <end position="238"/>
    </location>
</feature>
<dbReference type="PROSITE" id="PS00061">
    <property type="entry name" value="ADH_SHORT"/>
    <property type="match status" value="1"/>
</dbReference>